<evidence type="ECO:0000313" key="7">
    <source>
        <dbReference type="Proteomes" id="UP000533476"/>
    </source>
</evidence>
<keyword evidence="3" id="KW-0464">Manganese</keyword>
<dbReference type="Proteomes" id="UP000533476">
    <property type="component" value="Unassembled WGS sequence"/>
</dbReference>
<dbReference type="PANTHER" id="PTHR43782">
    <property type="entry name" value="ARGINASE"/>
    <property type="match status" value="1"/>
</dbReference>
<comment type="similarity">
    <text evidence="4">Belongs to the arginase family.</text>
</comment>
<accession>A0A7Y0Q418</accession>
<protein>
    <submittedName>
        <fullName evidence="6">Arginase family protein</fullName>
    </submittedName>
</protein>
<sequence>MASWVVLGVPTSAGTHHAGMDQAPHRLRAAGLVDRLRAVSPVTDAGDLPRTPYRPQGVGRPYRDGGRVAQINRRVAERVADVVTGDDCLLVLGGDCTITLGVVAGLLSRWPNLGVVYLDGDVDLSTPGDTESGILDTMVSAHLLGLVDTPVSRIGPRFPLLGAEDILYFGYHPQELTPAEEGWLGTHPVRHWSVTRILDDPTAAARRAAAVMGDRPVLVHFDVDVIDSGDAPLGNYPHFQGGLSLDQAVACLRAFVHGCPVVGVVITELNPHHDGDGRLLPRFINRLVKALREIRPVHGGGRKGSFDGA</sequence>
<dbReference type="InterPro" id="IPR006035">
    <property type="entry name" value="Ureohydrolase"/>
</dbReference>
<dbReference type="InterPro" id="IPR023696">
    <property type="entry name" value="Ureohydrolase_dom_sf"/>
</dbReference>
<dbReference type="PANTHER" id="PTHR43782:SF3">
    <property type="entry name" value="ARGINASE"/>
    <property type="match status" value="1"/>
</dbReference>
<dbReference type="PROSITE" id="PS51409">
    <property type="entry name" value="ARGINASE_2"/>
    <property type="match status" value="1"/>
</dbReference>
<dbReference type="GO" id="GO:0004053">
    <property type="term" value="F:arginase activity"/>
    <property type="evidence" value="ECO:0007669"/>
    <property type="project" value="TreeGrafter"/>
</dbReference>
<dbReference type="SUPFAM" id="SSF52768">
    <property type="entry name" value="Arginase/deacetylase"/>
    <property type="match status" value="1"/>
</dbReference>
<dbReference type="Gene3D" id="3.40.800.10">
    <property type="entry name" value="Ureohydrolase domain"/>
    <property type="match status" value="1"/>
</dbReference>
<evidence type="ECO:0000256" key="1">
    <source>
        <dbReference type="ARBA" id="ARBA00022723"/>
    </source>
</evidence>
<proteinExistence type="inferred from homology"/>
<keyword evidence="2" id="KW-0378">Hydrolase</keyword>
<feature type="region of interest" description="Disordered" evidence="5">
    <location>
        <begin position="44"/>
        <end position="64"/>
    </location>
</feature>
<dbReference type="GO" id="GO:0005829">
    <property type="term" value="C:cytosol"/>
    <property type="evidence" value="ECO:0007669"/>
    <property type="project" value="TreeGrafter"/>
</dbReference>
<gene>
    <name evidence="6" type="ORF">HIJ39_21435</name>
</gene>
<organism evidence="6 7">
    <name type="scientific">Sulfobacillus harzensis</name>
    <dbReference type="NCBI Taxonomy" id="2729629"/>
    <lineage>
        <taxon>Bacteria</taxon>
        <taxon>Bacillati</taxon>
        <taxon>Bacillota</taxon>
        <taxon>Clostridia</taxon>
        <taxon>Eubacteriales</taxon>
        <taxon>Clostridiales Family XVII. Incertae Sedis</taxon>
        <taxon>Sulfobacillus</taxon>
    </lineage>
</organism>
<dbReference type="RefSeq" id="WP_169103078.1">
    <property type="nucleotide sequence ID" value="NZ_JABBVZ010000166.1"/>
</dbReference>
<dbReference type="PRINTS" id="PR00116">
    <property type="entry name" value="ARGINASE"/>
</dbReference>
<keyword evidence="1" id="KW-0479">Metal-binding</keyword>
<keyword evidence="7" id="KW-1185">Reference proteome</keyword>
<dbReference type="GO" id="GO:0030145">
    <property type="term" value="F:manganese ion binding"/>
    <property type="evidence" value="ECO:0007669"/>
    <property type="project" value="TreeGrafter"/>
</dbReference>
<evidence type="ECO:0000256" key="2">
    <source>
        <dbReference type="ARBA" id="ARBA00022801"/>
    </source>
</evidence>
<evidence type="ECO:0000256" key="3">
    <source>
        <dbReference type="ARBA" id="ARBA00023211"/>
    </source>
</evidence>
<dbReference type="PIRSF" id="PIRSF036979">
    <property type="entry name" value="Arginase"/>
    <property type="match status" value="1"/>
</dbReference>
<dbReference type="EMBL" id="JABBVZ010000166">
    <property type="protein sequence ID" value="NMP24873.1"/>
    <property type="molecule type" value="Genomic_DNA"/>
</dbReference>
<evidence type="ECO:0000313" key="6">
    <source>
        <dbReference type="EMBL" id="NMP24873.1"/>
    </source>
</evidence>
<evidence type="ECO:0000256" key="4">
    <source>
        <dbReference type="PROSITE-ProRule" id="PRU00742"/>
    </source>
</evidence>
<dbReference type="Pfam" id="PF00491">
    <property type="entry name" value="Arginase"/>
    <property type="match status" value="1"/>
</dbReference>
<dbReference type="CDD" id="cd09999">
    <property type="entry name" value="Arginase-like_1"/>
    <property type="match status" value="1"/>
</dbReference>
<reference evidence="6 7" key="1">
    <citation type="submission" date="2020-04" db="EMBL/GenBank/DDBJ databases">
        <authorList>
            <person name="Zhang R."/>
            <person name="Schippers A."/>
        </authorList>
    </citation>
    <scope>NUCLEOTIDE SEQUENCE [LARGE SCALE GENOMIC DNA]</scope>
    <source>
        <strain evidence="6 7">DSM 109850</strain>
    </source>
</reference>
<evidence type="ECO:0000256" key="5">
    <source>
        <dbReference type="SAM" id="MobiDB-lite"/>
    </source>
</evidence>
<name>A0A7Y0Q418_9FIRM</name>
<dbReference type="AlphaFoldDB" id="A0A7Y0Q418"/>
<comment type="caution">
    <text evidence="6">The sequence shown here is derived from an EMBL/GenBank/DDBJ whole genome shotgun (WGS) entry which is preliminary data.</text>
</comment>